<comment type="caution">
    <text evidence="1">The sequence shown here is derived from an EMBL/GenBank/DDBJ whole genome shotgun (WGS) entry which is preliminary data.</text>
</comment>
<protein>
    <recommendedName>
        <fullName evidence="3">Immunity protein Imm1</fullName>
    </recommendedName>
</protein>
<organism evidence="1 2">
    <name type="scientific">Janthinobacterium lividum</name>
    <dbReference type="NCBI Taxonomy" id="29581"/>
    <lineage>
        <taxon>Bacteria</taxon>
        <taxon>Pseudomonadati</taxon>
        <taxon>Pseudomonadota</taxon>
        <taxon>Betaproteobacteria</taxon>
        <taxon>Burkholderiales</taxon>
        <taxon>Oxalobacteraceae</taxon>
        <taxon>Janthinobacterium</taxon>
    </lineage>
</organism>
<accession>A0A1S1U8S2</accession>
<evidence type="ECO:0008006" key="3">
    <source>
        <dbReference type="Google" id="ProtNLM"/>
    </source>
</evidence>
<reference evidence="1 2" key="1">
    <citation type="submission" date="2015-06" db="EMBL/GenBank/DDBJ databases">
        <title>Draft genome sequencing of a biphenyl-degrading bacterium, Janthinobacterium lividum MEG1.</title>
        <authorList>
            <person name="Shimodaira J."/>
            <person name="Hatta T."/>
        </authorList>
    </citation>
    <scope>NUCLEOTIDE SEQUENCE [LARGE SCALE GENOMIC DNA]</scope>
    <source>
        <strain evidence="1 2">MEG1</strain>
    </source>
</reference>
<dbReference type="AlphaFoldDB" id="A0A1S1U8S2"/>
<name>A0A1S1U8S2_9BURK</name>
<sequence length="122" mass="13641">MAHTMKAYWQDLEDVVESSAARDLTLNEALNHWADGRGVQGNFFGLIDEEDYTVQFFFIDGIPDDVDDARFLQIVAVDFPVPARGGSFTVVITIGESSAWIEKAFAIGANHEHYAGLEFEPW</sequence>
<evidence type="ECO:0000313" key="2">
    <source>
        <dbReference type="Proteomes" id="UP000179840"/>
    </source>
</evidence>
<dbReference type="Proteomes" id="UP000179840">
    <property type="component" value="Unassembled WGS sequence"/>
</dbReference>
<gene>
    <name evidence="1" type="ORF">AKG95_17525</name>
</gene>
<proteinExistence type="predicted"/>
<dbReference type="EMBL" id="LFKP01000008">
    <property type="protein sequence ID" value="OHV96528.1"/>
    <property type="molecule type" value="Genomic_DNA"/>
</dbReference>
<evidence type="ECO:0000313" key="1">
    <source>
        <dbReference type="EMBL" id="OHV96528.1"/>
    </source>
</evidence>